<evidence type="ECO:0000313" key="1">
    <source>
        <dbReference type="EMBL" id="JAD29370.1"/>
    </source>
</evidence>
<name>A0A0A8YY05_ARUDO</name>
<dbReference type="AlphaFoldDB" id="A0A0A8YY05"/>
<proteinExistence type="predicted"/>
<reference evidence="1" key="2">
    <citation type="journal article" date="2015" name="Data Brief">
        <title>Shoot transcriptome of the giant reed, Arundo donax.</title>
        <authorList>
            <person name="Barrero R.A."/>
            <person name="Guerrero F.D."/>
            <person name="Moolhuijzen P."/>
            <person name="Goolsby J.A."/>
            <person name="Tidwell J."/>
            <person name="Bellgard S.E."/>
            <person name="Bellgard M.I."/>
        </authorList>
    </citation>
    <scope>NUCLEOTIDE SEQUENCE</scope>
    <source>
        <tissue evidence="1">Shoot tissue taken approximately 20 cm above the soil surface</tissue>
    </source>
</reference>
<dbReference type="EMBL" id="GBRH01268525">
    <property type="protein sequence ID" value="JAD29370.1"/>
    <property type="molecule type" value="Transcribed_RNA"/>
</dbReference>
<accession>A0A0A8YY05</accession>
<reference evidence="1" key="1">
    <citation type="submission" date="2014-09" db="EMBL/GenBank/DDBJ databases">
        <authorList>
            <person name="Magalhaes I.L.F."/>
            <person name="Oliveira U."/>
            <person name="Santos F.R."/>
            <person name="Vidigal T.H.D.A."/>
            <person name="Brescovit A.D."/>
            <person name="Santos A.J."/>
        </authorList>
    </citation>
    <scope>NUCLEOTIDE SEQUENCE</scope>
    <source>
        <tissue evidence="1">Shoot tissue taken approximately 20 cm above the soil surface</tissue>
    </source>
</reference>
<sequence length="64" mass="6988">MDDCRSAVPVCLVASSQSVAAQRATKLRYAALCHVHRRPSSVPPAFGRHQLALEESKTIDLGER</sequence>
<organism evidence="1">
    <name type="scientific">Arundo donax</name>
    <name type="common">Giant reed</name>
    <name type="synonym">Donax arundinaceus</name>
    <dbReference type="NCBI Taxonomy" id="35708"/>
    <lineage>
        <taxon>Eukaryota</taxon>
        <taxon>Viridiplantae</taxon>
        <taxon>Streptophyta</taxon>
        <taxon>Embryophyta</taxon>
        <taxon>Tracheophyta</taxon>
        <taxon>Spermatophyta</taxon>
        <taxon>Magnoliopsida</taxon>
        <taxon>Liliopsida</taxon>
        <taxon>Poales</taxon>
        <taxon>Poaceae</taxon>
        <taxon>PACMAD clade</taxon>
        <taxon>Arundinoideae</taxon>
        <taxon>Arundineae</taxon>
        <taxon>Arundo</taxon>
    </lineage>
</organism>
<protein>
    <submittedName>
        <fullName evidence="1">Uncharacterized protein</fullName>
    </submittedName>
</protein>